<evidence type="ECO:0000256" key="2">
    <source>
        <dbReference type="SAM" id="Phobius"/>
    </source>
</evidence>
<keyword evidence="4" id="KW-1185">Reference proteome</keyword>
<protein>
    <submittedName>
        <fullName evidence="3">Uncharacterized protein</fullName>
    </submittedName>
</protein>
<comment type="caution">
    <text evidence="3">The sequence shown here is derived from an EMBL/GenBank/DDBJ whole genome shotgun (WGS) entry which is preliminary data.</text>
</comment>
<name>A0ABS6DT83_9FIRM</name>
<reference evidence="3 4" key="1">
    <citation type="submission" date="2021-06" db="EMBL/GenBank/DDBJ databases">
        <authorList>
            <person name="Sun Q."/>
            <person name="Li D."/>
        </authorList>
    </citation>
    <scope>NUCLEOTIDE SEQUENCE [LARGE SCALE GENOMIC DNA]</scope>
    <source>
        <strain evidence="3 4">N19</strain>
    </source>
</reference>
<evidence type="ECO:0000256" key="1">
    <source>
        <dbReference type="SAM" id="MobiDB-lite"/>
    </source>
</evidence>
<dbReference type="RefSeq" id="WP_216568207.1">
    <property type="nucleotide sequence ID" value="NZ_JAHLOQ010000002.1"/>
</dbReference>
<dbReference type="EMBL" id="JAHLOQ010000002">
    <property type="protein sequence ID" value="MBU5335040.1"/>
    <property type="molecule type" value="Genomic_DNA"/>
</dbReference>
<keyword evidence="2" id="KW-0472">Membrane</keyword>
<evidence type="ECO:0000313" key="4">
    <source>
        <dbReference type="Proteomes" id="UP001196301"/>
    </source>
</evidence>
<organism evidence="3 4">
    <name type="scientific">Intestinibacter bartlettii</name>
    <dbReference type="NCBI Taxonomy" id="261299"/>
    <lineage>
        <taxon>Bacteria</taxon>
        <taxon>Bacillati</taxon>
        <taxon>Bacillota</taxon>
        <taxon>Clostridia</taxon>
        <taxon>Peptostreptococcales</taxon>
        <taxon>Peptostreptococcaceae</taxon>
        <taxon>Intestinibacter</taxon>
    </lineage>
</organism>
<keyword evidence="2" id="KW-0812">Transmembrane</keyword>
<feature type="transmembrane region" description="Helical" evidence="2">
    <location>
        <begin position="12"/>
        <end position="44"/>
    </location>
</feature>
<proteinExistence type="predicted"/>
<sequence>MAEHEKHKHIKTGLVIIIAAILILVMRIYILSAILFLLGIIVILNSLRMNTYNVNGNNTKDDNCNCQNCDHKCNNSDCDNINKGWHDVVIRNPVIYDNNKINNMGDVKDEGCDNEVKSQDETEIGLDDKTNTDDSPLIETDNNIIDKDGNKVDDN</sequence>
<gene>
    <name evidence="3" type="ORF">KQI20_01185</name>
</gene>
<keyword evidence="2" id="KW-1133">Transmembrane helix</keyword>
<dbReference type="Proteomes" id="UP001196301">
    <property type="component" value="Unassembled WGS sequence"/>
</dbReference>
<accession>A0ABS6DT83</accession>
<feature type="region of interest" description="Disordered" evidence="1">
    <location>
        <begin position="110"/>
        <end position="155"/>
    </location>
</feature>
<evidence type="ECO:0000313" key="3">
    <source>
        <dbReference type="EMBL" id="MBU5335040.1"/>
    </source>
</evidence>
<feature type="compositionally biased region" description="Basic and acidic residues" evidence="1">
    <location>
        <begin position="110"/>
        <end position="132"/>
    </location>
</feature>
<feature type="compositionally biased region" description="Basic and acidic residues" evidence="1">
    <location>
        <begin position="144"/>
        <end position="155"/>
    </location>
</feature>